<dbReference type="AlphaFoldDB" id="A0A1U7VE78"/>
<evidence type="ECO:0000313" key="1">
    <source>
        <dbReference type="Proteomes" id="UP000189701"/>
    </source>
</evidence>
<protein>
    <submittedName>
        <fullName evidence="2">Uncharacterized protein LOC104212948</fullName>
    </submittedName>
</protein>
<sequence>MPEVPKYDRTSDPHEHIATYTTVVKGNDLAPHEIESVLLKKFGETLTRGALTWYSLLPEYSIDSFEMLADSFIKAYAGNKKVQKERMLLPAVPDKWTDEAFTKGLNLRSSNTHQKLKESLLEFKATIWTDVHNQYELKIRIKDDQVGFPSSVKEREKDREKLRDDYDRKTSRGQFLLYEWTEGRRRNHQTIDKFTVDKRTDRGRNNRSLQEKEIHEKYQRTTIPETNEIRSQTKGSQLMNGQLREFLSDRAKNNYGRNRDNVEPSKAGEEPPRQTISMIFEGNAINGVTFSAAKKTKVSITHSKRLREDDINFTEEDADGFLLPHNNTLVISLNALDFKIKRVLVDPRS</sequence>
<dbReference type="RefSeq" id="XP_009760624.1">
    <property type="nucleotide sequence ID" value="XM_009762322.1"/>
</dbReference>
<reference evidence="1" key="1">
    <citation type="journal article" date="2013" name="Genome Biol.">
        <title>Reference genomes and transcriptomes of Nicotiana sylvestris and Nicotiana tomentosiformis.</title>
        <authorList>
            <person name="Sierro N."/>
            <person name="Battey J.N."/>
            <person name="Ouadi S."/>
            <person name="Bovet L."/>
            <person name="Goepfert S."/>
            <person name="Bakaher N."/>
            <person name="Peitsch M.C."/>
            <person name="Ivanov N.V."/>
        </authorList>
    </citation>
    <scope>NUCLEOTIDE SEQUENCE [LARGE SCALE GENOMIC DNA]</scope>
</reference>
<proteinExistence type="predicted"/>
<dbReference type="PANTHER" id="PTHR33240:SF8">
    <property type="entry name" value="OS03G0439900 PROTEIN"/>
    <property type="match status" value="1"/>
</dbReference>
<name>A0A1U7VE78_NICSY</name>
<dbReference type="eggNOG" id="KOG0017">
    <property type="taxonomic scope" value="Eukaryota"/>
</dbReference>
<dbReference type="PANTHER" id="PTHR33240">
    <property type="entry name" value="OS08G0508500 PROTEIN"/>
    <property type="match status" value="1"/>
</dbReference>
<gene>
    <name evidence="2" type="primary">LOC104212948</name>
</gene>
<keyword evidence="1" id="KW-1185">Reference proteome</keyword>
<evidence type="ECO:0000313" key="2">
    <source>
        <dbReference type="RefSeq" id="XP_009760624.1"/>
    </source>
</evidence>
<dbReference type="Proteomes" id="UP000189701">
    <property type="component" value="Unplaced"/>
</dbReference>
<accession>A0A1U7VE78</accession>
<reference evidence="2" key="2">
    <citation type="submission" date="2025-08" db="UniProtKB">
        <authorList>
            <consortium name="RefSeq"/>
        </authorList>
    </citation>
    <scope>IDENTIFICATION</scope>
    <source>
        <tissue evidence="2">Leaf</tissue>
    </source>
</reference>
<organism evidence="1 2">
    <name type="scientific">Nicotiana sylvestris</name>
    <name type="common">Wood tobacco</name>
    <name type="synonym">South American tobacco</name>
    <dbReference type="NCBI Taxonomy" id="4096"/>
    <lineage>
        <taxon>Eukaryota</taxon>
        <taxon>Viridiplantae</taxon>
        <taxon>Streptophyta</taxon>
        <taxon>Embryophyta</taxon>
        <taxon>Tracheophyta</taxon>
        <taxon>Spermatophyta</taxon>
        <taxon>Magnoliopsida</taxon>
        <taxon>eudicotyledons</taxon>
        <taxon>Gunneridae</taxon>
        <taxon>Pentapetalae</taxon>
        <taxon>asterids</taxon>
        <taxon>lamiids</taxon>
        <taxon>Solanales</taxon>
        <taxon>Solanaceae</taxon>
        <taxon>Nicotianoideae</taxon>
        <taxon>Nicotianeae</taxon>
        <taxon>Nicotiana</taxon>
    </lineage>
</organism>